<dbReference type="AlphaFoldDB" id="A0AAX0WRR3"/>
<protein>
    <submittedName>
        <fullName evidence="3">Protein kinase family protein</fullName>
    </submittedName>
</protein>
<proteinExistence type="predicted"/>
<keyword evidence="3" id="KW-0418">Kinase</keyword>
<dbReference type="EMBL" id="NBTX02000004">
    <property type="protein sequence ID" value="PNL61198.1"/>
    <property type="molecule type" value="Genomic_DNA"/>
</dbReference>
<comment type="caution">
    <text evidence="3">The sequence shown here is derived from an EMBL/GenBank/DDBJ whole genome shotgun (WGS) entry which is preliminary data.</text>
</comment>
<dbReference type="Pfam" id="PF00069">
    <property type="entry name" value="Pkinase"/>
    <property type="match status" value="1"/>
</dbReference>
<gene>
    <name evidence="3" type="ORF">A6J39_008205</name>
</gene>
<accession>A0AAX0WRR3</accession>
<feature type="domain" description="Protein kinase" evidence="2">
    <location>
        <begin position="29"/>
        <end position="268"/>
    </location>
</feature>
<dbReference type="SMART" id="SM00220">
    <property type="entry name" value="S_TKc"/>
    <property type="match status" value="1"/>
</dbReference>
<evidence type="ECO:0000259" key="2">
    <source>
        <dbReference type="PROSITE" id="PS50011"/>
    </source>
</evidence>
<dbReference type="InterPro" id="IPR011009">
    <property type="entry name" value="Kinase-like_dom_sf"/>
</dbReference>
<keyword evidence="4" id="KW-1185">Reference proteome</keyword>
<reference evidence="3" key="1">
    <citation type="submission" date="2017-12" db="EMBL/GenBank/DDBJ databases">
        <title>FDA dAtabase for Regulatory Grade micrObial Sequences (FDA-ARGOS): Supporting development and validation of Infectious Disease Dx tests.</title>
        <authorList>
            <person name="Kerrigan L."/>
            <person name="Tallon L.J."/>
            <person name="Sadzewicz L."/>
            <person name="Sengamalay N."/>
            <person name="Ott S."/>
            <person name="Godinez A."/>
            <person name="Nagaraj S."/>
            <person name="Vavikolanu K."/>
            <person name="Vyas G."/>
            <person name="Nadendla S."/>
            <person name="Aluvathingal J."/>
            <person name="Sichtig H."/>
        </authorList>
    </citation>
    <scope>NUCLEOTIDE SEQUENCE [LARGE SCALE GENOMIC DNA]</scope>
    <source>
        <strain evidence="3">FDAARGOS_200</strain>
    </source>
</reference>
<dbReference type="PANTHER" id="PTHR24362">
    <property type="entry name" value="SERINE/THREONINE-PROTEIN KINASE NEK"/>
    <property type="match status" value="1"/>
</dbReference>
<evidence type="ECO:0000313" key="3">
    <source>
        <dbReference type="EMBL" id="PNL61198.1"/>
    </source>
</evidence>
<dbReference type="PANTHER" id="PTHR24362:SF309">
    <property type="entry name" value="PROTEIN KINASE DOMAIN-CONTAINING PROTEIN"/>
    <property type="match status" value="1"/>
</dbReference>
<sequence>MARYKINTKKNSEDSGYESGYESDEGTQYSPVKSLGKGGYAEARLFQSTSNKSVAVLNPVTTPGDIGEATVKHRFFKTVYSNKQSHLFPRGTDYRLVVPYIQFVPYEKLIIDTPELQKNLFHSAIQALKDCHDKGMIVLDLKTDNIYYDSSTQKSYLIDGGLSVPTGTTIDPLAFQKSNQEVVEKYKEEYSHIPPECWSVKPAAVLATPQMDIYCLGVLMYDLLENPSSEIKSLIDSCLEKDPQKRPTLLELITSLESIKNNEKQPSLAF</sequence>
<dbReference type="SUPFAM" id="SSF56112">
    <property type="entry name" value="Protein kinase-like (PK-like)"/>
    <property type="match status" value="1"/>
</dbReference>
<name>A0AAX0WRR3_9GAMM</name>
<keyword evidence="3" id="KW-0808">Transferase</keyword>
<organism evidence="3 4">
    <name type="scientific">Legionella anisa</name>
    <dbReference type="NCBI Taxonomy" id="28082"/>
    <lineage>
        <taxon>Bacteria</taxon>
        <taxon>Pseudomonadati</taxon>
        <taxon>Pseudomonadota</taxon>
        <taxon>Gammaproteobacteria</taxon>
        <taxon>Legionellales</taxon>
        <taxon>Legionellaceae</taxon>
        <taxon>Legionella</taxon>
    </lineage>
</organism>
<dbReference type="GO" id="GO:0004672">
    <property type="term" value="F:protein kinase activity"/>
    <property type="evidence" value="ECO:0007669"/>
    <property type="project" value="InterPro"/>
</dbReference>
<evidence type="ECO:0000313" key="4">
    <source>
        <dbReference type="Proteomes" id="UP000192511"/>
    </source>
</evidence>
<feature type="region of interest" description="Disordered" evidence="1">
    <location>
        <begin position="1"/>
        <end position="30"/>
    </location>
</feature>
<dbReference type="Proteomes" id="UP000192511">
    <property type="component" value="Unassembled WGS sequence"/>
</dbReference>
<dbReference type="PROSITE" id="PS50011">
    <property type="entry name" value="PROTEIN_KINASE_DOM"/>
    <property type="match status" value="1"/>
</dbReference>
<dbReference type="GO" id="GO:0005524">
    <property type="term" value="F:ATP binding"/>
    <property type="evidence" value="ECO:0007669"/>
    <property type="project" value="InterPro"/>
</dbReference>
<dbReference type="Gene3D" id="1.10.510.10">
    <property type="entry name" value="Transferase(Phosphotransferase) domain 1"/>
    <property type="match status" value="1"/>
</dbReference>
<dbReference type="RefSeq" id="WP_019235511.1">
    <property type="nucleotide sequence ID" value="NZ_CAAAHR010000096.1"/>
</dbReference>
<evidence type="ECO:0000256" key="1">
    <source>
        <dbReference type="SAM" id="MobiDB-lite"/>
    </source>
</evidence>
<dbReference type="InterPro" id="IPR000719">
    <property type="entry name" value="Prot_kinase_dom"/>
</dbReference>
<dbReference type="GeneID" id="98066460"/>